<dbReference type="CDD" id="cd19946">
    <property type="entry name" value="GlpA-like_Fer2_BFD-like"/>
    <property type="match status" value="1"/>
</dbReference>
<organism evidence="3 4">
    <name type="scientific">Koleobacter methoxysyntrophicus</name>
    <dbReference type="NCBI Taxonomy" id="2751313"/>
    <lineage>
        <taxon>Bacteria</taxon>
        <taxon>Bacillati</taxon>
        <taxon>Bacillota</taxon>
        <taxon>Clostridia</taxon>
        <taxon>Koleobacterales</taxon>
        <taxon>Koleobacteraceae</taxon>
        <taxon>Koleobacter</taxon>
    </lineage>
</organism>
<accession>A0A8A0RJH2</accession>
<evidence type="ECO:0000313" key="4">
    <source>
        <dbReference type="Proteomes" id="UP000662904"/>
    </source>
</evidence>
<sequence>MNKLEVIVCRCEEIKRAEIEKAIEEGATTANEVKRWTRAGMGLCQGKICRKNVERIICEKTGKKPEEVLPSNYRSPVRPVQIKVFEK</sequence>
<dbReference type="EC" id="1.4.99.5" evidence="3"/>
<dbReference type="PANTHER" id="PTHR42949">
    <property type="entry name" value="ANAEROBIC GLYCEROL-3-PHOSPHATE DEHYDROGENASE SUBUNIT B"/>
    <property type="match status" value="1"/>
</dbReference>
<dbReference type="AlphaFoldDB" id="A0A8A0RJH2"/>
<dbReference type="Gene3D" id="1.10.10.1100">
    <property type="entry name" value="BFD-like [2Fe-2S]-binding domain"/>
    <property type="match status" value="1"/>
</dbReference>
<name>A0A8A0RJH2_9FIRM</name>
<evidence type="ECO:0000313" key="3">
    <source>
        <dbReference type="EMBL" id="QSQ07834.1"/>
    </source>
</evidence>
<evidence type="ECO:0000259" key="2">
    <source>
        <dbReference type="Pfam" id="PF04324"/>
    </source>
</evidence>
<proteinExistence type="predicted"/>
<gene>
    <name evidence="3" type="primary">hcnB_2</name>
    <name evidence="3" type="ORF">H0A61_00151</name>
</gene>
<dbReference type="KEGG" id="kme:H0A61_00151"/>
<dbReference type="Proteomes" id="UP000662904">
    <property type="component" value="Chromosome"/>
</dbReference>
<keyword evidence="1 3" id="KW-0560">Oxidoreductase</keyword>
<feature type="domain" description="BFD-like [2Fe-2S]-binding" evidence="2">
    <location>
        <begin position="7"/>
        <end position="57"/>
    </location>
</feature>
<dbReference type="GO" id="GO:0050622">
    <property type="term" value="F:glycine dehydrogenase (cyanide-forming) activity"/>
    <property type="evidence" value="ECO:0007669"/>
    <property type="project" value="UniProtKB-EC"/>
</dbReference>
<keyword evidence="4" id="KW-1185">Reference proteome</keyword>
<dbReference type="Pfam" id="PF04324">
    <property type="entry name" value="Fer2_BFD"/>
    <property type="match status" value="1"/>
</dbReference>
<dbReference type="InterPro" id="IPR051691">
    <property type="entry name" value="Metab_Enz_Cyan_OpOx_G3PDH"/>
</dbReference>
<dbReference type="RefSeq" id="WP_206708085.1">
    <property type="nucleotide sequence ID" value="NZ_CP059066.1"/>
</dbReference>
<reference evidence="3" key="1">
    <citation type="submission" date="2020-07" db="EMBL/GenBank/DDBJ databases">
        <title>Koleobacter methoxysyntrophicus gen. nov., sp. nov., a novel anaerobic bacterium isolated from deep subsurface oil field and proposal of Koleobacterales ord. nov. in the phylum Firmicutes.</title>
        <authorList>
            <person name="Sakamoto S."/>
            <person name="Tamaki H."/>
        </authorList>
    </citation>
    <scope>NUCLEOTIDE SEQUENCE</scope>
    <source>
        <strain evidence="3">NRmbB1</strain>
    </source>
</reference>
<dbReference type="InterPro" id="IPR041854">
    <property type="entry name" value="BFD-like_2Fe2S-bd_dom_sf"/>
</dbReference>
<protein>
    <submittedName>
        <fullName evidence="3">Hydrogen cyanide synthase subunit HcnB</fullName>
        <ecNumber evidence="3">1.4.99.5</ecNumber>
    </submittedName>
</protein>
<dbReference type="EMBL" id="CP059066">
    <property type="protein sequence ID" value="QSQ07834.1"/>
    <property type="molecule type" value="Genomic_DNA"/>
</dbReference>
<evidence type="ECO:0000256" key="1">
    <source>
        <dbReference type="ARBA" id="ARBA00023002"/>
    </source>
</evidence>
<dbReference type="InterPro" id="IPR007419">
    <property type="entry name" value="BFD-like_2Fe2S-bd_dom"/>
</dbReference>
<dbReference type="PANTHER" id="PTHR42949:SF3">
    <property type="entry name" value="ANAEROBIC GLYCEROL-3-PHOSPHATE DEHYDROGENASE SUBUNIT B"/>
    <property type="match status" value="1"/>
</dbReference>